<dbReference type="InterPro" id="IPR005835">
    <property type="entry name" value="NTP_transferase_dom"/>
</dbReference>
<evidence type="ECO:0000256" key="2">
    <source>
        <dbReference type="ARBA" id="ARBA00006890"/>
    </source>
</evidence>
<accession>A0ABW4CIT4</accession>
<name>A0ABW4CIT4_9LACO</name>
<comment type="similarity">
    <text evidence="2 7">Belongs to the UDPGP type 2 family.</text>
</comment>
<evidence type="ECO:0000256" key="7">
    <source>
        <dbReference type="RuleBase" id="RU361259"/>
    </source>
</evidence>
<evidence type="ECO:0000313" key="9">
    <source>
        <dbReference type="EMBL" id="MFD1429530.1"/>
    </source>
</evidence>
<gene>
    <name evidence="9" type="primary">galU</name>
    <name evidence="9" type="ORF">ACFQ4P_04615</name>
</gene>
<dbReference type="CDD" id="cd02541">
    <property type="entry name" value="UGPase_prokaryotic"/>
    <property type="match status" value="1"/>
</dbReference>
<evidence type="ECO:0000259" key="8">
    <source>
        <dbReference type="Pfam" id="PF00483"/>
    </source>
</evidence>
<comment type="catalytic activity">
    <reaction evidence="6 7">
        <text>alpha-D-glucose 1-phosphate + UTP + H(+) = UDP-alpha-D-glucose + diphosphate</text>
        <dbReference type="Rhea" id="RHEA:19889"/>
        <dbReference type="ChEBI" id="CHEBI:15378"/>
        <dbReference type="ChEBI" id="CHEBI:33019"/>
        <dbReference type="ChEBI" id="CHEBI:46398"/>
        <dbReference type="ChEBI" id="CHEBI:58601"/>
        <dbReference type="ChEBI" id="CHEBI:58885"/>
        <dbReference type="EC" id="2.7.7.9"/>
    </reaction>
</comment>
<protein>
    <recommendedName>
        <fullName evidence="3 7">UTP--glucose-1-phosphate uridylyltransferase</fullName>
        <ecNumber evidence="3 7">2.7.7.9</ecNumber>
    </recommendedName>
    <alternativeName>
        <fullName evidence="7">UDP-glucose pyrophosphorylase</fullName>
    </alternativeName>
</protein>
<comment type="caution">
    <text evidence="9">The sequence shown here is derived from an EMBL/GenBank/DDBJ whole genome shotgun (WGS) entry which is preliminary data.</text>
</comment>
<dbReference type="RefSeq" id="WP_203628368.1">
    <property type="nucleotide sequence ID" value="NZ_BOLQ01000024.1"/>
</dbReference>
<dbReference type="PANTHER" id="PTHR43197">
    <property type="entry name" value="UTP--GLUCOSE-1-PHOSPHATE URIDYLYLTRANSFERASE"/>
    <property type="match status" value="1"/>
</dbReference>
<keyword evidence="4 7" id="KW-0808">Transferase</keyword>
<dbReference type="SUPFAM" id="SSF53448">
    <property type="entry name" value="Nucleotide-diphospho-sugar transferases"/>
    <property type="match status" value="1"/>
</dbReference>
<reference evidence="10" key="1">
    <citation type="journal article" date="2019" name="Int. J. Syst. Evol. Microbiol.">
        <title>The Global Catalogue of Microorganisms (GCM) 10K type strain sequencing project: providing services to taxonomists for standard genome sequencing and annotation.</title>
        <authorList>
            <consortium name="The Broad Institute Genomics Platform"/>
            <consortium name="The Broad Institute Genome Sequencing Center for Infectious Disease"/>
            <person name="Wu L."/>
            <person name="Ma J."/>
        </authorList>
    </citation>
    <scope>NUCLEOTIDE SEQUENCE [LARGE SCALE GENOMIC DNA]</scope>
    <source>
        <strain evidence="10">CCM 8980</strain>
    </source>
</reference>
<keyword evidence="5 7" id="KW-0548">Nucleotidyltransferase</keyword>
<proteinExistence type="inferred from homology"/>
<dbReference type="Proteomes" id="UP001597196">
    <property type="component" value="Unassembled WGS sequence"/>
</dbReference>
<organism evidence="9 10">
    <name type="scientific">Lacticaseibacillus mingshuiensis</name>
    <dbReference type="NCBI Taxonomy" id="2799574"/>
    <lineage>
        <taxon>Bacteria</taxon>
        <taxon>Bacillati</taxon>
        <taxon>Bacillota</taxon>
        <taxon>Bacilli</taxon>
        <taxon>Lactobacillales</taxon>
        <taxon>Lactobacillaceae</taxon>
        <taxon>Lacticaseibacillus</taxon>
    </lineage>
</organism>
<dbReference type="InterPro" id="IPR005771">
    <property type="entry name" value="GalU_uridylyltTrfase_bac/arc"/>
</dbReference>
<dbReference type="EC" id="2.7.7.9" evidence="3 7"/>
<keyword evidence="10" id="KW-1185">Reference proteome</keyword>
<evidence type="ECO:0000256" key="4">
    <source>
        <dbReference type="ARBA" id="ARBA00022679"/>
    </source>
</evidence>
<evidence type="ECO:0000256" key="1">
    <source>
        <dbReference type="ARBA" id="ARBA00005136"/>
    </source>
</evidence>
<evidence type="ECO:0000256" key="6">
    <source>
        <dbReference type="ARBA" id="ARBA00048128"/>
    </source>
</evidence>
<feature type="domain" description="Nucleotidyl transferase" evidence="8">
    <location>
        <begin position="5"/>
        <end position="267"/>
    </location>
</feature>
<dbReference type="PANTHER" id="PTHR43197:SF1">
    <property type="entry name" value="UTP--GLUCOSE-1-PHOSPHATE URIDYLYLTRANSFERASE"/>
    <property type="match status" value="1"/>
</dbReference>
<comment type="pathway">
    <text evidence="1">Carbohydrate metabolism; nucleotide-sugar metabolism.</text>
</comment>
<dbReference type="Pfam" id="PF00483">
    <property type="entry name" value="NTP_transferase"/>
    <property type="match status" value="1"/>
</dbReference>
<dbReference type="Gene3D" id="3.90.550.10">
    <property type="entry name" value="Spore Coat Polysaccharide Biosynthesis Protein SpsA, Chain A"/>
    <property type="match status" value="1"/>
</dbReference>
<dbReference type="InterPro" id="IPR029044">
    <property type="entry name" value="Nucleotide-diphossugar_trans"/>
</dbReference>
<evidence type="ECO:0000256" key="5">
    <source>
        <dbReference type="ARBA" id="ARBA00022695"/>
    </source>
</evidence>
<evidence type="ECO:0000256" key="3">
    <source>
        <dbReference type="ARBA" id="ARBA00012415"/>
    </source>
</evidence>
<dbReference type="NCBIfam" id="TIGR01099">
    <property type="entry name" value="galU"/>
    <property type="match status" value="1"/>
</dbReference>
<evidence type="ECO:0000313" key="10">
    <source>
        <dbReference type="Proteomes" id="UP001597196"/>
    </source>
</evidence>
<sequence>MKVRKAVIPAAGLGTRFLPATKALAKEMLPIVDKPTIQFIVEEAKASGIEDILIIEGKSKRSIEDHFDSAPELEANLESKGKTDLLKLVHETTDIGVNMFFVRQPYPRGLGDAVRLAKSFIAGEPFVVMLGDDLMNDEVPLTQQLINEYDKTHASILAVKKVPHKDVSSYGVIDPGSEVAPDLYNVRKFVEKPAVKDAPSDLAIIGRYLLTPEIFDVLEHTKPGKGNEIQLTDAIDTLNQTQRVFAHVFKGERFDVGNKAGYVETNIEYGLTHPEVKDELRAYILALADRLRQTPPTEK</sequence>
<dbReference type="GO" id="GO:0003983">
    <property type="term" value="F:UTP:glucose-1-phosphate uridylyltransferase activity"/>
    <property type="evidence" value="ECO:0007669"/>
    <property type="project" value="UniProtKB-EC"/>
</dbReference>
<dbReference type="EMBL" id="JBHTOC010000005">
    <property type="protein sequence ID" value="MFD1429530.1"/>
    <property type="molecule type" value="Genomic_DNA"/>
</dbReference>